<organism evidence="10 11">
    <name type="scientific">Gossypium australe</name>
    <dbReference type="NCBI Taxonomy" id="47621"/>
    <lineage>
        <taxon>Eukaryota</taxon>
        <taxon>Viridiplantae</taxon>
        <taxon>Streptophyta</taxon>
        <taxon>Embryophyta</taxon>
        <taxon>Tracheophyta</taxon>
        <taxon>Spermatophyta</taxon>
        <taxon>Magnoliopsida</taxon>
        <taxon>eudicotyledons</taxon>
        <taxon>Gunneridae</taxon>
        <taxon>Pentapetalae</taxon>
        <taxon>rosids</taxon>
        <taxon>malvids</taxon>
        <taxon>Malvales</taxon>
        <taxon>Malvaceae</taxon>
        <taxon>Malvoideae</taxon>
        <taxon>Gossypium</taxon>
    </lineage>
</organism>
<evidence type="ECO:0000256" key="5">
    <source>
        <dbReference type="ARBA" id="ARBA00022842"/>
    </source>
</evidence>
<keyword evidence="4" id="KW-0378">Hydrolase</keyword>
<keyword evidence="6" id="KW-0229">DNA integration</keyword>
<dbReference type="Proteomes" id="UP000325315">
    <property type="component" value="Unassembled WGS sequence"/>
</dbReference>
<evidence type="ECO:0000256" key="9">
    <source>
        <dbReference type="ARBA" id="ARBA00023172"/>
    </source>
</evidence>
<evidence type="ECO:0000256" key="1">
    <source>
        <dbReference type="ARBA" id="ARBA00022722"/>
    </source>
</evidence>
<dbReference type="GO" id="GO:0015074">
    <property type="term" value="P:DNA integration"/>
    <property type="evidence" value="ECO:0007669"/>
    <property type="project" value="UniProtKB-KW"/>
</dbReference>
<dbReference type="GO" id="GO:0046872">
    <property type="term" value="F:metal ion binding"/>
    <property type="evidence" value="ECO:0007669"/>
    <property type="project" value="UniProtKB-KW"/>
</dbReference>
<evidence type="ECO:0000256" key="8">
    <source>
        <dbReference type="ARBA" id="ARBA00022932"/>
    </source>
</evidence>
<dbReference type="EMBL" id="SMMG02000013">
    <property type="protein sequence ID" value="KAA3453454.1"/>
    <property type="molecule type" value="Genomic_DNA"/>
</dbReference>
<keyword evidence="3" id="KW-0255">Endonuclease</keyword>
<dbReference type="GO" id="GO:0003887">
    <property type="term" value="F:DNA-directed DNA polymerase activity"/>
    <property type="evidence" value="ECO:0007669"/>
    <property type="project" value="UniProtKB-KW"/>
</dbReference>
<evidence type="ECO:0000256" key="7">
    <source>
        <dbReference type="ARBA" id="ARBA00022918"/>
    </source>
</evidence>
<evidence type="ECO:0000313" key="11">
    <source>
        <dbReference type="Proteomes" id="UP000325315"/>
    </source>
</evidence>
<keyword evidence="1" id="KW-0540">Nuclease</keyword>
<keyword evidence="8" id="KW-0548">Nucleotidyltransferase</keyword>
<evidence type="ECO:0000313" key="10">
    <source>
        <dbReference type="EMBL" id="KAA3453454.1"/>
    </source>
</evidence>
<keyword evidence="9" id="KW-0233">DNA recombination</keyword>
<evidence type="ECO:0000256" key="6">
    <source>
        <dbReference type="ARBA" id="ARBA00022908"/>
    </source>
</evidence>
<keyword evidence="8" id="KW-0808">Transferase</keyword>
<dbReference type="PANTHER" id="PTHR42648:SF11">
    <property type="entry name" value="TRANSPOSON TY4-P GAG-POL POLYPROTEIN"/>
    <property type="match status" value="1"/>
</dbReference>
<sequence>MVFGLRQLTKSSRVCNECLNGKKQRDPFPKKTELPLQLIHSDLCGTIQPMSNSNKRYFIIFINDYSRKT</sequence>
<gene>
    <name evidence="10" type="ORF">EPI10_009488</name>
</gene>
<dbReference type="GO" id="GO:0016787">
    <property type="term" value="F:hydrolase activity"/>
    <property type="evidence" value="ECO:0007669"/>
    <property type="project" value="UniProtKB-KW"/>
</dbReference>
<dbReference type="AlphaFoldDB" id="A0A5B6UA55"/>
<evidence type="ECO:0000256" key="3">
    <source>
        <dbReference type="ARBA" id="ARBA00022759"/>
    </source>
</evidence>
<keyword evidence="8" id="KW-0239">DNA-directed DNA polymerase</keyword>
<accession>A0A5B6UA55</accession>
<evidence type="ECO:0000256" key="4">
    <source>
        <dbReference type="ARBA" id="ARBA00022801"/>
    </source>
</evidence>
<keyword evidence="11" id="KW-1185">Reference proteome</keyword>
<keyword evidence="7" id="KW-0695">RNA-directed DNA polymerase</keyword>
<name>A0A5B6UA55_9ROSI</name>
<dbReference type="PANTHER" id="PTHR42648">
    <property type="entry name" value="TRANSPOSASE, PUTATIVE-RELATED"/>
    <property type="match status" value="1"/>
</dbReference>
<protein>
    <submittedName>
        <fullName evidence="10">Retrovirus-related Pol polyprotein from transposon TNT 1-94</fullName>
    </submittedName>
</protein>
<keyword evidence="2" id="KW-0479">Metal-binding</keyword>
<dbReference type="GO" id="GO:0004519">
    <property type="term" value="F:endonuclease activity"/>
    <property type="evidence" value="ECO:0007669"/>
    <property type="project" value="UniProtKB-KW"/>
</dbReference>
<comment type="caution">
    <text evidence="10">The sequence shown here is derived from an EMBL/GenBank/DDBJ whole genome shotgun (WGS) entry which is preliminary data.</text>
</comment>
<dbReference type="InterPro" id="IPR039537">
    <property type="entry name" value="Retrotran_Ty1/copia-like"/>
</dbReference>
<evidence type="ECO:0000256" key="2">
    <source>
        <dbReference type="ARBA" id="ARBA00022723"/>
    </source>
</evidence>
<keyword evidence="5" id="KW-0460">Magnesium</keyword>
<dbReference type="GO" id="GO:0006310">
    <property type="term" value="P:DNA recombination"/>
    <property type="evidence" value="ECO:0007669"/>
    <property type="project" value="UniProtKB-KW"/>
</dbReference>
<dbReference type="GO" id="GO:0003964">
    <property type="term" value="F:RNA-directed DNA polymerase activity"/>
    <property type="evidence" value="ECO:0007669"/>
    <property type="project" value="UniProtKB-KW"/>
</dbReference>
<reference evidence="11" key="1">
    <citation type="journal article" date="2019" name="Plant Biotechnol. J.">
        <title>Genome sequencing of the Australian wild diploid species Gossypium australe highlights disease resistance and delayed gland morphogenesis.</title>
        <authorList>
            <person name="Cai Y."/>
            <person name="Cai X."/>
            <person name="Wang Q."/>
            <person name="Wang P."/>
            <person name="Zhang Y."/>
            <person name="Cai C."/>
            <person name="Xu Y."/>
            <person name="Wang K."/>
            <person name="Zhou Z."/>
            <person name="Wang C."/>
            <person name="Geng S."/>
            <person name="Li B."/>
            <person name="Dong Q."/>
            <person name="Hou Y."/>
            <person name="Wang H."/>
            <person name="Ai P."/>
            <person name="Liu Z."/>
            <person name="Yi F."/>
            <person name="Sun M."/>
            <person name="An G."/>
            <person name="Cheng J."/>
            <person name="Zhang Y."/>
            <person name="Shi Q."/>
            <person name="Xie Y."/>
            <person name="Shi X."/>
            <person name="Chang Y."/>
            <person name="Huang F."/>
            <person name="Chen Y."/>
            <person name="Hong S."/>
            <person name="Mi L."/>
            <person name="Sun Q."/>
            <person name="Zhang L."/>
            <person name="Zhou B."/>
            <person name="Peng R."/>
            <person name="Zhang X."/>
            <person name="Liu F."/>
        </authorList>
    </citation>
    <scope>NUCLEOTIDE SEQUENCE [LARGE SCALE GENOMIC DNA]</scope>
    <source>
        <strain evidence="11">cv. PA1801</strain>
    </source>
</reference>
<proteinExistence type="predicted"/>
<dbReference type="OrthoDB" id="1000101at2759"/>